<dbReference type="InterPro" id="IPR015927">
    <property type="entry name" value="Peptidase_S24_S26A/B/C"/>
</dbReference>
<dbReference type="Proteomes" id="UP001595636">
    <property type="component" value="Unassembled WGS sequence"/>
</dbReference>
<evidence type="ECO:0000259" key="1">
    <source>
        <dbReference type="Pfam" id="PF00717"/>
    </source>
</evidence>
<protein>
    <submittedName>
        <fullName evidence="2">LexA family protein</fullName>
    </submittedName>
</protein>
<reference evidence="3" key="1">
    <citation type="journal article" date="2019" name="Int. J. Syst. Evol. Microbiol.">
        <title>The Global Catalogue of Microorganisms (GCM) 10K type strain sequencing project: providing services to taxonomists for standard genome sequencing and annotation.</title>
        <authorList>
            <consortium name="The Broad Institute Genomics Platform"/>
            <consortium name="The Broad Institute Genome Sequencing Center for Infectious Disease"/>
            <person name="Wu L."/>
            <person name="Ma J."/>
        </authorList>
    </citation>
    <scope>NUCLEOTIDE SEQUENCE [LARGE SCALE GENOMIC DNA]</scope>
    <source>
        <strain evidence="3">KCTC 42195</strain>
    </source>
</reference>
<proteinExistence type="predicted"/>
<sequence length="139" mass="15714">MKLALLKRPALASFPSPAADLPTDELDLHQLLCPDRMATFFLRARGDALIDCGILDGDLLILNKGLTPRHGDLVVYWQDSGFVVRLWRQSAGRSWLGHRNAQQQWQDEPPPAHFDALLWGVVVGMARQLRRRQEQDHAA</sequence>
<dbReference type="RefSeq" id="WP_390281610.1">
    <property type="nucleotide sequence ID" value="NZ_JBHRYH010000046.1"/>
</dbReference>
<evidence type="ECO:0000313" key="3">
    <source>
        <dbReference type="Proteomes" id="UP001595636"/>
    </source>
</evidence>
<gene>
    <name evidence="2" type="ORF">ACFOKJ_16385</name>
</gene>
<dbReference type="EMBL" id="JBHRYH010000046">
    <property type="protein sequence ID" value="MFC3627700.1"/>
    <property type="molecule type" value="Genomic_DNA"/>
</dbReference>
<dbReference type="PANTHER" id="PTHR33516:SF2">
    <property type="entry name" value="LEXA REPRESSOR-RELATED"/>
    <property type="match status" value="1"/>
</dbReference>
<dbReference type="CDD" id="cd06529">
    <property type="entry name" value="S24_LexA-like"/>
    <property type="match status" value="1"/>
</dbReference>
<accession>A0ABV7TYB1</accession>
<dbReference type="SUPFAM" id="SSF51306">
    <property type="entry name" value="LexA/Signal peptidase"/>
    <property type="match status" value="1"/>
</dbReference>
<name>A0ABV7TYB1_9NEIS</name>
<dbReference type="Gene3D" id="2.10.109.10">
    <property type="entry name" value="Umud Fragment, subunit A"/>
    <property type="match status" value="1"/>
</dbReference>
<dbReference type="InterPro" id="IPR036286">
    <property type="entry name" value="LexA/Signal_pep-like_sf"/>
</dbReference>
<comment type="caution">
    <text evidence="2">The sequence shown here is derived from an EMBL/GenBank/DDBJ whole genome shotgun (WGS) entry which is preliminary data.</text>
</comment>
<evidence type="ECO:0000313" key="2">
    <source>
        <dbReference type="EMBL" id="MFC3627700.1"/>
    </source>
</evidence>
<keyword evidence="3" id="KW-1185">Reference proteome</keyword>
<dbReference type="PANTHER" id="PTHR33516">
    <property type="entry name" value="LEXA REPRESSOR"/>
    <property type="match status" value="1"/>
</dbReference>
<dbReference type="InterPro" id="IPR050077">
    <property type="entry name" value="LexA_repressor"/>
</dbReference>
<dbReference type="Pfam" id="PF00717">
    <property type="entry name" value="Peptidase_S24"/>
    <property type="match status" value="1"/>
</dbReference>
<organism evidence="2 3">
    <name type="scientific">Vogesella amnigena</name>
    <dbReference type="NCBI Taxonomy" id="1507449"/>
    <lineage>
        <taxon>Bacteria</taxon>
        <taxon>Pseudomonadati</taxon>
        <taxon>Pseudomonadota</taxon>
        <taxon>Betaproteobacteria</taxon>
        <taxon>Neisseriales</taxon>
        <taxon>Chromobacteriaceae</taxon>
        <taxon>Vogesella</taxon>
    </lineage>
</organism>
<feature type="domain" description="Peptidase S24/S26A/S26B/S26C" evidence="1">
    <location>
        <begin position="12"/>
        <end position="104"/>
    </location>
</feature>
<dbReference type="InterPro" id="IPR039418">
    <property type="entry name" value="LexA-like"/>
</dbReference>